<dbReference type="EMBL" id="KE504133">
    <property type="protein sequence ID" value="EPT02707.1"/>
    <property type="molecule type" value="Genomic_DNA"/>
</dbReference>
<dbReference type="OrthoDB" id="2205812at2759"/>
<feature type="non-terminal residue" evidence="1">
    <location>
        <position position="184"/>
    </location>
</feature>
<keyword evidence="2" id="KW-1185">Reference proteome</keyword>
<dbReference type="InParanoid" id="S8ECQ8"/>
<evidence type="ECO:0008006" key="3">
    <source>
        <dbReference type="Google" id="ProtNLM"/>
    </source>
</evidence>
<protein>
    <recommendedName>
        <fullName evidence="3">Reverse transcriptase domain-containing protein</fullName>
    </recommendedName>
</protein>
<dbReference type="Proteomes" id="UP000015241">
    <property type="component" value="Unassembled WGS sequence"/>
</dbReference>
<accession>S8ECQ8</accession>
<dbReference type="HOGENOM" id="CLU_077575_1_0_1"/>
<organism evidence="1 2">
    <name type="scientific">Fomitopsis schrenkii</name>
    <name type="common">Brown rot fungus</name>
    <dbReference type="NCBI Taxonomy" id="2126942"/>
    <lineage>
        <taxon>Eukaryota</taxon>
        <taxon>Fungi</taxon>
        <taxon>Dikarya</taxon>
        <taxon>Basidiomycota</taxon>
        <taxon>Agaricomycotina</taxon>
        <taxon>Agaricomycetes</taxon>
        <taxon>Polyporales</taxon>
        <taxon>Fomitopsis</taxon>
    </lineage>
</organism>
<dbReference type="AlphaFoldDB" id="S8ECQ8"/>
<proteinExistence type="predicted"/>
<name>S8ECQ8_FOMSC</name>
<reference evidence="1 2" key="1">
    <citation type="journal article" date="2012" name="Science">
        <title>The Paleozoic origin of enzymatic lignin decomposition reconstructed from 31 fungal genomes.</title>
        <authorList>
            <person name="Floudas D."/>
            <person name="Binder M."/>
            <person name="Riley R."/>
            <person name="Barry K."/>
            <person name="Blanchette R.A."/>
            <person name="Henrissat B."/>
            <person name="Martinez A.T."/>
            <person name="Otillar R."/>
            <person name="Spatafora J.W."/>
            <person name="Yadav J.S."/>
            <person name="Aerts A."/>
            <person name="Benoit I."/>
            <person name="Boyd A."/>
            <person name="Carlson A."/>
            <person name="Copeland A."/>
            <person name="Coutinho P.M."/>
            <person name="de Vries R.P."/>
            <person name="Ferreira P."/>
            <person name="Findley K."/>
            <person name="Foster B."/>
            <person name="Gaskell J."/>
            <person name="Glotzer D."/>
            <person name="Gorecki P."/>
            <person name="Heitman J."/>
            <person name="Hesse C."/>
            <person name="Hori C."/>
            <person name="Igarashi K."/>
            <person name="Jurgens J.A."/>
            <person name="Kallen N."/>
            <person name="Kersten P."/>
            <person name="Kohler A."/>
            <person name="Kuees U."/>
            <person name="Kumar T.K.A."/>
            <person name="Kuo A."/>
            <person name="LaButti K."/>
            <person name="Larrondo L.F."/>
            <person name="Lindquist E."/>
            <person name="Ling A."/>
            <person name="Lombard V."/>
            <person name="Lucas S."/>
            <person name="Lundell T."/>
            <person name="Martin R."/>
            <person name="McLaughlin D.J."/>
            <person name="Morgenstern I."/>
            <person name="Morin E."/>
            <person name="Murat C."/>
            <person name="Nagy L.G."/>
            <person name="Nolan M."/>
            <person name="Ohm R.A."/>
            <person name="Patyshakuliyeva A."/>
            <person name="Rokas A."/>
            <person name="Ruiz-Duenas F.J."/>
            <person name="Sabat G."/>
            <person name="Salamov A."/>
            <person name="Samejima M."/>
            <person name="Schmutz J."/>
            <person name="Slot J.C."/>
            <person name="St John F."/>
            <person name="Stenlid J."/>
            <person name="Sun H."/>
            <person name="Sun S."/>
            <person name="Syed K."/>
            <person name="Tsang A."/>
            <person name="Wiebenga A."/>
            <person name="Young D."/>
            <person name="Pisabarro A."/>
            <person name="Eastwood D.C."/>
            <person name="Martin F."/>
            <person name="Cullen D."/>
            <person name="Grigoriev I.V."/>
            <person name="Hibbett D.S."/>
        </authorList>
    </citation>
    <scope>NUCLEOTIDE SEQUENCE</scope>
    <source>
        <strain evidence="2">FP-58527</strain>
    </source>
</reference>
<sequence>LRKSSLKGFSIPGAPRRLIASLFADNTSMFLSHEDRWSDLWAIIFRWCKGSRARFNTDKTEVIPIGTKEYRDRVRDTKSISGLTGGVDAIPRSIAIAPDGKATRILGAWIGNGVDQIATWAPVMHKVEAFLARWGRCHPTLSGRRHIIQMGPGGITQYLTVVQGMQKQTEKQLTRIIRDFLWDG</sequence>
<evidence type="ECO:0000313" key="1">
    <source>
        <dbReference type="EMBL" id="EPT02707.1"/>
    </source>
</evidence>
<evidence type="ECO:0000313" key="2">
    <source>
        <dbReference type="Proteomes" id="UP000015241"/>
    </source>
</evidence>
<dbReference type="eggNOG" id="ENOG502SCY7">
    <property type="taxonomic scope" value="Eukaryota"/>
</dbReference>
<gene>
    <name evidence="1" type="ORF">FOMPIDRAFT_23177</name>
</gene>
<feature type="non-terminal residue" evidence="1">
    <location>
        <position position="1"/>
    </location>
</feature>